<name>A0A4S1X2E6_9SPHN</name>
<protein>
    <submittedName>
        <fullName evidence="1">Uncharacterized protein</fullName>
    </submittedName>
</protein>
<dbReference type="OrthoDB" id="8421898at2"/>
<dbReference type="EMBL" id="SRXT01000009">
    <property type="protein sequence ID" value="TGX49177.1"/>
    <property type="molecule type" value="Genomic_DNA"/>
</dbReference>
<evidence type="ECO:0000313" key="2">
    <source>
        <dbReference type="Proteomes" id="UP000306147"/>
    </source>
</evidence>
<comment type="caution">
    <text evidence="1">The sequence shown here is derived from an EMBL/GenBank/DDBJ whole genome shotgun (WGS) entry which is preliminary data.</text>
</comment>
<keyword evidence="2" id="KW-1185">Reference proteome</keyword>
<dbReference type="Proteomes" id="UP000306147">
    <property type="component" value="Unassembled WGS sequence"/>
</dbReference>
<sequence>MAIDGHPELFTAATLEALYAEISAEGGVTVATLRERLTAFSTLPIADADLQAFREGKKPWKKLCDEVVPVEHFLDAKYPDAARVRFPLDDQPPDAWLTVEPGAEPIGIEVTGAMARAGIEVAKSMADEPAVPGFIALPDDATNEDFARVRARGRIMNARVSVDRLIDDAITSRMTGKDHVKFTGHILLITAPVGSSPNRSPEALSAAHATAAASLPFAEVFVLDRSRGSPIVRLK</sequence>
<gene>
    <name evidence="1" type="ORF">E5A73_20290</name>
</gene>
<proteinExistence type="predicted"/>
<dbReference type="RefSeq" id="WP_135965671.1">
    <property type="nucleotide sequence ID" value="NZ_SRXT01000009.1"/>
</dbReference>
<organism evidence="1 2">
    <name type="scientific">Sphingomonas gei</name>
    <dbReference type="NCBI Taxonomy" id="1395960"/>
    <lineage>
        <taxon>Bacteria</taxon>
        <taxon>Pseudomonadati</taxon>
        <taxon>Pseudomonadota</taxon>
        <taxon>Alphaproteobacteria</taxon>
        <taxon>Sphingomonadales</taxon>
        <taxon>Sphingomonadaceae</taxon>
        <taxon>Sphingomonas</taxon>
    </lineage>
</organism>
<reference evidence="1 2" key="1">
    <citation type="submission" date="2019-04" db="EMBL/GenBank/DDBJ databases">
        <title>Sphingomonas psychrotolerans sp. nov., isolated from soil in the Tianshan Mountains, Xinjiang, China.</title>
        <authorList>
            <person name="Luo Y."/>
            <person name="Sheng H."/>
        </authorList>
    </citation>
    <scope>NUCLEOTIDE SEQUENCE [LARGE SCALE GENOMIC DNA]</scope>
    <source>
        <strain evidence="1 2">ZFGT-11</strain>
    </source>
</reference>
<accession>A0A4S1X2E6</accession>
<evidence type="ECO:0000313" key="1">
    <source>
        <dbReference type="EMBL" id="TGX49177.1"/>
    </source>
</evidence>
<dbReference type="AlphaFoldDB" id="A0A4S1X2E6"/>